<dbReference type="PROSITE" id="PS51897">
    <property type="entry name" value="ANNEXIN_2"/>
    <property type="match status" value="1"/>
</dbReference>
<keyword evidence="5 7" id="KW-0111">Calcium/phospholipid-binding</keyword>
<dbReference type="EMBL" id="BMAT01005886">
    <property type="protein sequence ID" value="GFS01622.1"/>
    <property type="molecule type" value="Genomic_DNA"/>
</dbReference>
<dbReference type="InterPro" id="IPR018252">
    <property type="entry name" value="Annexin_repeat_CS"/>
</dbReference>
<evidence type="ECO:0000256" key="7">
    <source>
        <dbReference type="RuleBase" id="RU003540"/>
    </source>
</evidence>
<dbReference type="GO" id="GO:0001786">
    <property type="term" value="F:phosphatidylserine binding"/>
    <property type="evidence" value="ECO:0007669"/>
    <property type="project" value="TreeGrafter"/>
</dbReference>
<evidence type="ECO:0000313" key="8">
    <source>
        <dbReference type="EMBL" id="GFS01622.1"/>
    </source>
</evidence>
<dbReference type="Pfam" id="PF00191">
    <property type="entry name" value="Annexin"/>
    <property type="match status" value="1"/>
</dbReference>
<protein>
    <recommendedName>
        <fullName evidence="7">Annexin</fullName>
    </recommendedName>
</protein>
<evidence type="ECO:0000256" key="6">
    <source>
        <dbReference type="ARBA" id="ARBA00037210"/>
    </source>
</evidence>
<sequence length="74" mass="8672">MAGFFAHRIYNSVRGWGTNDSHLIRIIVTRSEIDMEEIDAIYREQHEQSLEEVIESECSGDYKKILIAIVRMQE</sequence>
<organism evidence="8 9">
    <name type="scientific">Elysia marginata</name>
    <dbReference type="NCBI Taxonomy" id="1093978"/>
    <lineage>
        <taxon>Eukaryota</taxon>
        <taxon>Metazoa</taxon>
        <taxon>Spiralia</taxon>
        <taxon>Lophotrochozoa</taxon>
        <taxon>Mollusca</taxon>
        <taxon>Gastropoda</taxon>
        <taxon>Heterobranchia</taxon>
        <taxon>Euthyneura</taxon>
        <taxon>Panpulmonata</taxon>
        <taxon>Sacoglossa</taxon>
        <taxon>Placobranchoidea</taxon>
        <taxon>Plakobranchidae</taxon>
        <taxon>Elysia</taxon>
    </lineage>
</organism>
<dbReference type="SMART" id="SM00335">
    <property type="entry name" value="ANX"/>
    <property type="match status" value="1"/>
</dbReference>
<comment type="similarity">
    <text evidence="1 7">Belongs to the annexin family.</text>
</comment>
<dbReference type="PRINTS" id="PR00196">
    <property type="entry name" value="ANNEXIN"/>
</dbReference>
<proteinExistence type="inferred from homology"/>
<comment type="function">
    <text evidence="6">Calcium/phospholipid-binding protein which promotes membrane fusion and is involved in exocytosis.</text>
</comment>
<evidence type="ECO:0000256" key="4">
    <source>
        <dbReference type="ARBA" id="ARBA00023216"/>
    </source>
</evidence>
<evidence type="ECO:0000313" key="9">
    <source>
        <dbReference type="Proteomes" id="UP000762676"/>
    </source>
</evidence>
<dbReference type="PROSITE" id="PS00223">
    <property type="entry name" value="ANNEXIN_1"/>
    <property type="match status" value="1"/>
</dbReference>
<dbReference type="GO" id="GO:0005509">
    <property type="term" value="F:calcium ion binding"/>
    <property type="evidence" value="ECO:0007669"/>
    <property type="project" value="InterPro"/>
</dbReference>
<evidence type="ECO:0000256" key="2">
    <source>
        <dbReference type="ARBA" id="ARBA00022737"/>
    </source>
</evidence>
<dbReference type="GO" id="GO:0005886">
    <property type="term" value="C:plasma membrane"/>
    <property type="evidence" value="ECO:0007669"/>
    <property type="project" value="TreeGrafter"/>
</dbReference>
<evidence type="ECO:0000256" key="3">
    <source>
        <dbReference type="ARBA" id="ARBA00022837"/>
    </source>
</evidence>
<keyword evidence="9" id="KW-1185">Reference proteome</keyword>
<name>A0AAV4HUL5_9GAST</name>
<comment type="caution">
    <text evidence="8">The sequence shown here is derived from an EMBL/GenBank/DDBJ whole genome shotgun (WGS) entry which is preliminary data.</text>
</comment>
<dbReference type="PANTHER" id="PTHR10502:SF239">
    <property type="entry name" value="ANNEXIN A7"/>
    <property type="match status" value="1"/>
</dbReference>
<gene>
    <name evidence="8" type="ORF">ElyMa_002842600</name>
</gene>
<reference evidence="8 9" key="1">
    <citation type="journal article" date="2021" name="Elife">
        <title>Chloroplast acquisition without the gene transfer in kleptoplastic sea slugs, Plakobranchus ocellatus.</title>
        <authorList>
            <person name="Maeda T."/>
            <person name="Takahashi S."/>
            <person name="Yoshida T."/>
            <person name="Shimamura S."/>
            <person name="Takaki Y."/>
            <person name="Nagai Y."/>
            <person name="Toyoda A."/>
            <person name="Suzuki Y."/>
            <person name="Arimoto A."/>
            <person name="Ishii H."/>
            <person name="Satoh N."/>
            <person name="Nishiyama T."/>
            <person name="Hasebe M."/>
            <person name="Maruyama T."/>
            <person name="Minagawa J."/>
            <person name="Obokata J."/>
            <person name="Shigenobu S."/>
        </authorList>
    </citation>
    <scope>NUCLEOTIDE SEQUENCE [LARGE SCALE GENOMIC DNA]</scope>
</reference>
<dbReference type="InterPro" id="IPR001464">
    <property type="entry name" value="Annexin"/>
</dbReference>
<dbReference type="InterPro" id="IPR037104">
    <property type="entry name" value="Annexin_sf"/>
</dbReference>
<keyword evidence="2 7" id="KW-0677">Repeat</keyword>
<dbReference type="GO" id="GO:0005544">
    <property type="term" value="F:calcium-dependent phospholipid binding"/>
    <property type="evidence" value="ECO:0007669"/>
    <property type="project" value="UniProtKB-KW"/>
</dbReference>
<dbReference type="FunFam" id="1.10.220.10:FF:000001">
    <property type="entry name" value="Annexin"/>
    <property type="match status" value="1"/>
</dbReference>
<accession>A0AAV4HUL5</accession>
<dbReference type="AlphaFoldDB" id="A0AAV4HUL5"/>
<dbReference type="InterPro" id="IPR018502">
    <property type="entry name" value="Annexin_repeat"/>
</dbReference>
<dbReference type="Gene3D" id="1.10.220.10">
    <property type="entry name" value="Annexin"/>
    <property type="match status" value="1"/>
</dbReference>
<dbReference type="GO" id="GO:0005634">
    <property type="term" value="C:nucleus"/>
    <property type="evidence" value="ECO:0007669"/>
    <property type="project" value="TreeGrafter"/>
</dbReference>
<dbReference type="GO" id="GO:0012506">
    <property type="term" value="C:vesicle membrane"/>
    <property type="evidence" value="ECO:0007669"/>
    <property type="project" value="TreeGrafter"/>
</dbReference>
<comment type="domain">
    <text evidence="7">A pair of annexin repeats may form one binding site for calcium and phospholipid.</text>
</comment>
<keyword evidence="3 7" id="KW-0106">Calcium</keyword>
<dbReference type="SUPFAM" id="SSF47874">
    <property type="entry name" value="Annexin"/>
    <property type="match status" value="1"/>
</dbReference>
<dbReference type="Proteomes" id="UP000762676">
    <property type="component" value="Unassembled WGS sequence"/>
</dbReference>
<dbReference type="PANTHER" id="PTHR10502">
    <property type="entry name" value="ANNEXIN"/>
    <property type="match status" value="1"/>
</dbReference>
<dbReference type="GO" id="GO:0005737">
    <property type="term" value="C:cytoplasm"/>
    <property type="evidence" value="ECO:0007669"/>
    <property type="project" value="TreeGrafter"/>
</dbReference>
<evidence type="ECO:0000256" key="5">
    <source>
        <dbReference type="ARBA" id="ARBA00023302"/>
    </source>
</evidence>
<evidence type="ECO:0000256" key="1">
    <source>
        <dbReference type="ARBA" id="ARBA00007831"/>
    </source>
</evidence>
<keyword evidence="4 7" id="KW-0041">Annexin</keyword>